<dbReference type="InterPro" id="IPR036291">
    <property type="entry name" value="NAD(P)-bd_dom_sf"/>
</dbReference>
<dbReference type="EMBL" id="JACCBU010000001">
    <property type="protein sequence ID" value="NYE74484.1"/>
    <property type="molecule type" value="Genomic_DNA"/>
</dbReference>
<feature type="domain" description="Gfo/Idh/MocA-like oxidoreductase N-terminal" evidence="1">
    <location>
        <begin position="6"/>
        <end position="124"/>
    </location>
</feature>
<evidence type="ECO:0000313" key="3">
    <source>
        <dbReference type="EMBL" id="NYE74484.1"/>
    </source>
</evidence>
<dbReference type="RefSeq" id="WP_179756824.1">
    <property type="nucleotide sequence ID" value="NZ_JACCBU010000001.1"/>
</dbReference>
<sequence>MSEPTRVVVVGSGFIAGEHLSALEQLPDAEVVGIVDLNPGRAAAAAKSAGGVPWAVDLGTAIADWSADAAIVCTPNHTHPAIGKVLADAGVHALIEKPLAITPADAAELVRVFEDKGLVLSAAHTHRYAPYARAVRQAIVDGAVGRPLQARITLLGGWIWGDWRNWQIDRSRSGGHALHNGVHLLDLVTWWLGDTPTHLHAYGRKRAAADLEVHDYLMITVGYASGASAVCEMSRANQPRGIGYREVFVQGDGGTLRLPWDNEGLLSWGHDGTRVVPAGPSPFLAQARTWLAAVRGDQLEEEPVTGRTGLAAVVLGDAAERSLASGTMITLEQEAAA</sequence>
<comment type="caution">
    <text evidence="3">The sequence shown here is derived from an EMBL/GenBank/DDBJ whole genome shotgun (WGS) entry which is preliminary data.</text>
</comment>
<organism evidence="3 4">
    <name type="scientific">Microlunatus parietis</name>
    <dbReference type="NCBI Taxonomy" id="682979"/>
    <lineage>
        <taxon>Bacteria</taxon>
        <taxon>Bacillati</taxon>
        <taxon>Actinomycetota</taxon>
        <taxon>Actinomycetes</taxon>
        <taxon>Propionibacteriales</taxon>
        <taxon>Propionibacteriaceae</taxon>
        <taxon>Microlunatus</taxon>
    </lineage>
</organism>
<evidence type="ECO:0000259" key="2">
    <source>
        <dbReference type="Pfam" id="PF22725"/>
    </source>
</evidence>
<accession>A0A7Y9ICX1</accession>
<name>A0A7Y9ICX1_9ACTN</name>
<dbReference type="SUPFAM" id="SSF51735">
    <property type="entry name" value="NAD(P)-binding Rossmann-fold domains"/>
    <property type="match status" value="1"/>
</dbReference>
<dbReference type="GO" id="GO:0000166">
    <property type="term" value="F:nucleotide binding"/>
    <property type="evidence" value="ECO:0007669"/>
    <property type="project" value="InterPro"/>
</dbReference>
<dbReference type="Proteomes" id="UP000569914">
    <property type="component" value="Unassembled WGS sequence"/>
</dbReference>
<dbReference type="InterPro" id="IPR051450">
    <property type="entry name" value="Gfo/Idh/MocA_Oxidoreductases"/>
</dbReference>
<dbReference type="Gene3D" id="3.40.50.720">
    <property type="entry name" value="NAD(P)-binding Rossmann-like Domain"/>
    <property type="match status" value="1"/>
</dbReference>
<dbReference type="Pfam" id="PF22725">
    <property type="entry name" value="GFO_IDH_MocA_C3"/>
    <property type="match status" value="1"/>
</dbReference>
<dbReference type="InterPro" id="IPR000683">
    <property type="entry name" value="Gfo/Idh/MocA-like_OxRdtase_N"/>
</dbReference>
<evidence type="ECO:0000259" key="1">
    <source>
        <dbReference type="Pfam" id="PF01408"/>
    </source>
</evidence>
<keyword evidence="4" id="KW-1185">Reference proteome</keyword>
<protein>
    <submittedName>
        <fullName evidence="3">Putative dehydrogenase</fullName>
    </submittedName>
</protein>
<dbReference type="PANTHER" id="PTHR43377:SF1">
    <property type="entry name" value="BILIVERDIN REDUCTASE A"/>
    <property type="match status" value="1"/>
</dbReference>
<dbReference type="SUPFAM" id="SSF55347">
    <property type="entry name" value="Glyceraldehyde-3-phosphate dehydrogenase-like, C-terminal domain"/>
    <property type="match status" value="1"/>
</dbReference>
<feature type="domain" description="GFO/IDH/MocA-like oxidoreductase" evidence="2">
    <location>
        <begin position="133"/>
        <end position="257"/>
    </location>
</feature>
<dbReference type="Pfam" id="PF01408">
    <property type="entry name" value="GFO_IDH_MocA"/>
    <property type="match status" value="1"/>
</dbReference>
<proteinExistence type="predicted"/>
<dbReference type="Gene3D" id="3.30.360.10">
    <property type="entry name" value="Dihydrodipicolinate Reductase, domain 2"/>
    <property type="match status" value="1"/>
</dbReference>
<dbReference type="PANTHER" id="PTHR43377">
    <property type="entry name" value="BILIVERDIN REDUCTASE A"/>
    <property type="match status" value="1"/>
</dbReference>
<dbReference type="AlphaFoldDB" id="A0A7Y9ICX1"/>
<gene>
    <name evidence="3" type="ORF">BKA15_005813</name>
</gene>
<dbReference type="InterPro" id="IPR055170">
    <property type="entry name" value="GFO_IDH_MocA-like_dom"/>
</dbReference>
<reference evidence="3 4" key="1">
    <citation type="submission" date="2020-07" db="EMBL/GenBank/DDBJ databases">
        <title>Sequencing the genomes of 1000 actinobacteria strains.</title>
        <authorList>
            <person name="Klenk H.-P."/>
        </authorList>
    </citation>
    <scope>NUCLEOTIDE SEQUENCE [LARGE SCALE GENOMIC DNA]</scope>
    <source>
        <strain evidence="3 4">DSM 22083</strain>
    </source>
</reference>
<evidence type="ECO:0000313" key="4">
    <source>
        <dbReference type="Proteomes" id="UP000569914"/>
    </source>
</evidence>